<keyword evidence="4 7" id="KW-0560">Oxidoreductase</keyword>
<dbReference type="UniPathway" id="UPA00038">
    <property type="reaction ID" value="UER00491"/>
</dbReference>
<feature type="binding site" evidence="10">
    <location>
        <position position="124"/>
    </location>
    <ligand>
        <name>NAD(+)</name>
        <dbReference type="ChEBI" id="CHEBI:57540"/>
    </ligand>
</feature>
<proteinExistence type="inferred from homology"/>
<feature type="binding site" evidence="10">
    <location>
        <position position="30"/>
    </location>
    <ligand>
        <name>NAD(+)</name>
        <dbReference type="ChEBI" id="CHEBI:57540"/>
    </ligand>
</feature>
<evidence type="ECO:0000256" key="6">
    <source>
        <dbReference type="ARBA" id="ARBA00047473"/>
    </source>
</evidence>
<feature type="binding site" evidence="10">
    <location>
        <position position="86"/>
    </location>
    <ligand>
        <name>NAD(+)</name>
        <dbReference type="ChEBI" id="CHEBI:57540"/>
    </ligand>
</feature>
<dbReference type="InterPro" id="IPR036220">
    <property type="entry name" value="UDP-Glc/GDP-Man_DH_C_sf"/>
</dbReference>
<dbReference type="OrthoDB" id="9803238at2"/>
<dbReference type="SUPFAM" id="SSF52413">
    <property type="entry name" value="UDP-glucose/GDP-mannose dehydrogenase C-terminal domain"/>
    <property type="match status" value="1"/>
</dbReference>
<evidence type="ECO:0000256" key="4">
    <source>
        <dbReference type="ARBA" id="ARBA00023002"/>
    </source>
</evidence>
<feature type="binding site" evidence="10">
    <location>
        <position position="327"/>
    </location>
    <ligand>
        <name>NAD(+)</name>
        <dbReference type="ChEBI" id="CHEBI:57540"/>
    </ligand>
</feature>
<dbReference type="GO" id="GO:0051287">
    <property type="term" value="F:NAD binding"/>
    <property type="evidence" value="ECO:0007669"/>
    <property type="project" value="InterPro"/>
</dbReference>
<dbReference type="SUPFAM" id="SSF51735">
    <property type="entry name" value="NAD(P)-binding Rossmann-fold domains"/>
    <property type="match status" value="1"/>
</dbReference>
<dbReference type="Gene3D" id="1.20.5.170">
    <property type="match status" value="1"/>
</dbReference>
<dbReference type="Gene3D" id="3.40.50.720">
    <property type="entry name" value="NAD(P)-binding Rossmann-like Domain"/>
    <property type="match status" value="2"/>
</dbReference>
<dbReference type="GO" id="GO:0000271">
    <property type="term" value="P:polysaccharide biosynthetic process"/>
    <property type="evidence" value="ECO:0007669"/>
    <property type="project" value="InterPro"/>
</dbReference>
<evidence type="ECO:0000256" key="7">
    <source>
        <dbReference type="PIRNR" id="PIRNR000124"/>
    </source>
</evidence>
<keyword evidence="5 7" id="KW-0520">NAD</keyword>
<dbReference type="EMBL" id="VAUV01000004">
    <property type="protein sequence ID" value="TLD71555.1"/>
    <property type="molecule type" value="Genomic_DNA"/>
</dbReference>
<evidence type="ECO:0000256" key="10">
    <source>
        <dbReference type="PIRSR" id="PIRSR500134-3"/>
    </source>
</evidence>
<dbReference type="GO" id="GO:0003979">
    <property type="term" value="F:UDP-glucose 6-dehydrogenase activity"/>
    <property type="evidence" value="ECO:0007669"/>
    <property type="project" value="UniProtKB-EC"/>
</dbReference>
<dbReference type="InterPro" id="IPR014026">
    <property type="entry name" value="UDP-Glc/GDP-Man_DH_dimer"/>
</dbReference>
<feature type="binding site" evidence="9">
    <location>
        <begin position="155"/>
        <end position="158"/>
    </location>
    <ligand>
        <name>substrate</name>
    </ligand>
</feature>
<comment type="pathway">
    <text evidence="1">Nucleotide-sugar biosynthesis; UDP-alpha-D-glucuronate biosynthesis; UDP-alpha-D-glucuronate from UDP-alpha-D-glucose: step 1/1.</text>
</comment>
<dbReference type="InterPro" id="IPR036291">
    <property type="entry name" value="NAD(P)-bd_dom_sf"/>
</dbReference>
<dbReference type="InterPro" id="IPR028357">
    <property type="entry name" value="UDPglc_DH_bac"/>
</dbReference>
<feature type="binding site" evidence="9">
    <location>
        <position position="206"/>
    </location>
    <ligand>
        <name>substrate</name>
    </ligand>
</feature>
<feature type="binding site" evidence="10">
    <location>
        <position position="35"/>
    </location>
    <ligand>
        <name>NAD(+)</name>
        <dbReference type="ChEBI" id="CHEBI:57540"/>
    </ligand>
</feature>
<dbReference type="PANTHER" id="PTHR43750">
    <property type="entry name" value="UDP-GLUCOSE 6-DEHYDROGENASE TUAD"/>
    <property type="match status" value="1"/>
</dbReference>
<feature type="active site" description="Nucleophile" evidence="8">
    <location>
        <position position="264"/>
    </location>
</feature>
<dbReference type="RefSeq" id="WP_138085151.1">
    <property type="nucleotide sequence ID" value="NZ_VAUV01000004.1"/>
</dbReference>
<accession>A0A5R8KHV0</accession>
<name>A0A5R8KHV0_9BACT</name>
<dbReference type="Pfam" id="PF03720">
    <property type="entry name" value="UDPG_MGDP_dh_C"/>
    <property type="match status" value="1"/>
</dbReference>
<evidence type="ECO:0000256" key="5">
    <source>
        <dbReference type="ARBA" id="ARBA00023027"/>
    </source>
</evidence>
<evidence type="ECO:0000256" key="2">
    <source>
        <dbReference type="ARBA" id="ARBA00006601"/>
    </source>
</evidence>
<evidence type="ECO:0000313" key="13">
    <source>
        <dbReference type="Proteomes" id="UP000306196"/>
    </source>
</evidence>
<evidence type="ECO:0000256" key="3">
    <source>
        <dbReference type="ARBA" id="ARBA00012954"/>
    </source>
</evidence>
<sequence>MKVSVFGLGYVGAVTSACLAEAGHEVIGVDVQKEKIEAFNLGRSPIVEPGLDQLLAKAVRDGALRATTDAVAAVAETQVSIVCVGTPSLPSGELNLDYVRHVSGQIAEALKTSGKEHVLIFRSTMLPGSTGLMVAEFFEELRLSGRVKIYYCPEFLREGTAVQDFRDPSLAVIGTFDGLAPADGVARQLLGGKPAALRWRAAEMIKYACNYFHAVKVGFANEIGRLCKQLGEDGQTVMEVVCADTKLNISKYYMRPGTPFGGSCLPKDVSALNAFADGIGVELPLLGHTLATNRAHLEALVKLILGKGKTRIGLLGLAFKADTDDLRGSPMVAVAEALLANGCELSIYDPQLNLARLIGANASEIQRRMPHLTELMCESPREVLSRCDVIVASQRCARTDELASAARADQHVVDVNGWNELKLLPWQYEGACW</sequence>
<feature type="binding site" evidence="9">
    <location>
        <position position="261"/>
    </location>
    <ligand>
        <name>substrate</name>
    </ligand>
</feature>
<dbReference type="AlphaFoldDB" id="A0A5R8KHV0"/>
<dbReference type="Proteomes" id="UP000306196">
    <property type="component" value="Unassembled WGS sequence"/>
</dbReference>
<dbReference type="InterPro" id="IPR008927">
    <property type="entry name" value="6-PGluconate_DH-like_C_sf"/>
</dbReference>
<gene>
    <name evidence="12" type="ORF">FEM03_05270</name>
</gene>
<dbReference type="InterPro" id="IPR001732">
    <property type="entry name" value="UDP-Glc/GDP-Man_DH_N"/>
</dbReference>
<dbReference type="SUPFAM" id="SSF48179">
    <property type="entry name" value="6-phosphogluconate dehydrogenase C-terminal domain-like"/>
    <property type="match status" value="1"/>
</dbReference>
<evidence type="ECO:0000259" key="11">
    <source>
        <dbReference type="SMART" id="SM00984"/>
    </source>
</evidence>
<reference evidence="12 13" key="1">
    <citation type="submission" date="2019-05" db="EMBL/GenBank/DDBJ databases">
        <title>Verrucobacter flavum gen. nov., sp. nov. a new member of the family Verrucomicrobiaceae.</title>
        <authorList>
            <person name="Szuroczki S."/>
            <person name="Abbaszade G."/>
            <person name="Szabo A."/>
            <person name="Felfoldi T."/>
            <person name="Schumann P."/>
            <person name="Boka K."/>
            <person name="Keki Z."/>
            <person name="Toumi M."/>
            <person name="Toth E."/>
        </authorList>
    </citation>
    <scope>NUCLEOTIDE SEQUENCE [LARGE SCALE GENOMIC DNA]</scope>
    <source>
        <strain evidence="12 13">MG-N-17</strain>
    </source>
</reference>
<dbReference type="PANTHER" id="PTHR43750:SF1">
    <property type="entry name" value="GDP-MANNOSE 6-DEHYDROGENASE"/>
    <property type="match status" value="1"/>
</dbReference>
<comment type="similarity">
    <text evidence="2 7">Belongs to the UDP-glucose/GDP-mannose dehydrogenase family.</text>
</comment>
<dbReference type="NCBIfam" id="TIGR03026">
    <property type="entry name" value="NDP-sugDHase"/>
    <property type="match status" value="1"/>
</dbReference>
<feature type="binding site" evidence="9">
    <location>
        <begin position="253"/>
        <end position="257"/>
    </location>
    <ligand>
        <name>substrate</name>
    </ligand>
</feature>
<dbReference type="PIRSF" id="PIRSF500134">
    <property type="entry name" value="UDPglc_DH_bac"/>
    <property type="match status" value="1"/>
</dbReference>
<evidence type="ECO:0000313" key="12">
    <source>
        <dbReference type="EMBL" id="TLD71555.1"/>
    </source>
</evidence>
<dbReference type="PROSITE" id="PS51257">
    <property type="entry name" value="PROKAR_LIPOPROTEIN"/>
    <property type="match status" value="1"/>
</dbReference>
<dbReference type="SMART" id="SM00984">
    <property type="entry name" value="UDPG_MGDP_dh_C"/>
    <property type="match status" value="1"/>
</dbReference>
<protein>
    <recommendedName>
        <fullName evidence="3 7">UDP-glucose 6-dehydrogenase</fullName>
        <ecNumber evidence="3 7">1.1.1.22</ecNumber>
    </recommendedName>
</protein>
<feature type="domain" description="UDP-glucose/GDP-mannose dehydrogenase C-terminal" evidence="11">
    <location>
        <begin position="313"/>
        <end position="420"/>
    </location>
</feature>
<evidence type="ECO:0000256" key="9">
    <source>
        <dbReference type="PIRSR" id="PIRSR500134-2"/>
    </source>
</evidence>
<organism evidence="12 13">
    <name type="scientific">Phragmitibacter flavus</name>
    <dbReference type="NCBI Taxonomy" id="2576071"/>
    <lineage>
        <taxon>Bacteria</taxon>
        <taxon>Pseudomonadati</taxon>
        <taxon>Verrucomicrobiota</taxon>
        <taxon>Verrucomicrobiia</taxon>
        <taxon>Verrucomicrobiales</taxon>
        <taxon>Verrucomicrobiaceae</taxon>
        <taxon>Phragmitibacter</taxon>
    </lineage>
</organism>
<evidence type="ECO:0000256" key="1">
    <source>
        <dbReference type="ARBA" id="ARBA00004701"/>
    </source>
</evidence>
<feature type="binding site" evidence="10">
    <location>
        <position position="158"/>
    </location>
    <ligand>
        <name>NAD(+)</name>
        <dbReference type="ChEBI" id="CHEBI:57540"/>
    </ligand>
</feature>
<dbReference type="GO" id="GO:0006065">
    <property type="term" value="P:UDP-glucuronate biosynthetic process"/>
    <property type="evidence" value="ECO:0007669"/>
    <property type="project" value="UniProtKB-UniPathway"/>
</dbReference>
<feature type="binding site" evidence="9">
    <location>
        <position position="320"/>
    </location>
    <ligand>
        <name>substrate</name>
    </ligand>
</feature>
<dbReference type="PIRSF" id="PIRSF000124">
    <property type="entry name" value="UDPglc_GDPman_dh"/>
    <property type="match status" value="1"/>
</dbReference>
<feature type="binding site" evidence="10">
    <location>
        <position position="267"/>
    </location>
    <ligand>
        <name>NAD(+)</name>
        <dbReference type="ChEBI" id="CHEBI:57540"/>
    </ligand>
</feature>
<keyword evidence="13" id="KW-1185">Reference proteome</keyword>
<dbReference type="Pfam" id="PF00984">
    <property type="entry name" value="UDPG_MGDP_dh"/>
    <property type="match status" value="1"/>
</dbReference>
<comment type="caution">
    <text evidence="12">The sequence shown here is derived from an EMBL/GenBank/DDBJ whole genome shotgun (WGS) entry which is preliminary data.</text>
</comment>
<dbReference type="InterPro" id="IPR014027">
    <property type="entry name" value="UDP-Glc/GDP-Man_DH_C"/>
</dbReference>
<comment type="catalytic activity">
    <reaction evidence="6 7">
        <text>UDP-alpha-D-glucose + 2 NAD(+) + H2O = UDP-alpha-D-glucuronate + 2 NADH + 3 H(+)</text>
        <dbReference type="Rhea" id="RHEA:23596"/>
        <dbReference type="ChEBI" id="CHEBI:15377"/>
        <dbReference type="ChEBI" id="CHEBI:15378"/>
        <dbReference type="ChEBI" id="CHEBI:57540"/>
        <dbReference type="ChEBI" id="CHEBI:57945"/>
        <dbReference type="ChEBI" id="CHEBI:58052"/>
        <dbReference type="ChEBI" id="CHEBI:58885"/>
        <dbReference type="EC" id="1.1.1.22"/>
    </reaction>
</comment>
<dbReference type="Pfam" id="PF03721">
    <property type="entry name" value="UDPG_MGDP_dh_N"/>
    <property type="match status" value="1"/>
</dbReference>
<dbReference type="InterPro" id="IPR017476">
    <property type="entry name" value="UDP-Glc/GDP-Man"/>
</dbReference>
<dbReference type="EC" id="1.1.1.22" evidence="3 7"/>
<evidence type="ECO:0000256" key="8">
    <source>
        <dbReference type="PIRSR" id="PIRSR500134-1"/>
    </source>
</evidence>